<evidence type="ECO:0000313" key="2">
    <source>
        <dbReference type="EMBL" id="KAF2266672.1"/>
    </source>
</evidence>
<dbReference type="AlphaFoldDB" id="A0A9P4KF03"/>
<name>A0A9P4KF03_9PLEO</name>
<evidence type="ECO:0000313" key="3">
    <source>
        <dbReference type="Proteomes" id="UP000800093"/>
    </source>
</evidence>
<organism evidence="2 3">
    <name type="scientific">Lojkania enalia</name>
    <dbReference type="NCBI Taxonomy" id="147567"/>
    <lineage>
        <taxon>Eukaryota</taxon>
        <taxon>Fungi</taxon>
        <taxon>Dikarya</taxon>
        <taxon>Ascomycota</taxon>
        <taxon>Pezizomycotina</taxon>
        <taxon>Dothideomycetes</taxon>
        <taxon>Pleosporomycetidae</taxon>
        <taxon>Pleosporales</taxon>
        <taxon>Pleosporales incertae sedis</taxon>
        <taxon>Lojkania</taxon>
    </lineage>
</organism>
<protein>
    <submittedName>
        <fullName evidence="2">Uncharacterized protein</fullName>
    </submittedName>
</protein>
<sequence length="163" mass="18554">MPLLAPPVVCTTRQKLNTREATAIAIDSPKRRTTPIDEASHSPPSRRPRLAHLQRFAYCRTSFVVQHCTVMRPWTSDSSVSDRHIVACCLMWLYDKFKPWRAAELPIQDPHDIKRQASCDTWCQIPPLSPSPNQRGRPCIVARGMLFANIAVWSYPAPGRHDQ</sequence>
<keyword evidence="3" id="KW-1185">Reference proteome</keyword>
<reference evidence="3" key="1">
    <citation type="journal article" date="2020" name="Stud. Mycol.">
        <title>101 Dothideomycetes genomes: A test case for predicting lifestyles and emergence of pathogens.</title>
        <authorList>
            <person name="Haridas S."/>
            <person name="Albert R."/>
            <person name="Binder M."/>
            <person name="Bloem J."/>
            <person name="LaButti K."/>
            <person name="Salamov A."/>
            <person name="Andreopoulos B."/>
            <person name="Baker S."/>
            <person name="Barry K."/>
            <person name="Bills G."/>
            <person name="Bluhm B."/>
            <person name="Cannon C."/>
            <person name="Castanera R."/>
            <person name="Culley D."/>
            <person name="Daum C."/>
            <person name="Ezra D."/>
            <person name="Gonzalez J."/>
            <person name="Henrissat B."/>
            <person name="Kuo A."/>
            <person name="Liang C."/>
            <person name="Lipzen A."/>
            <person name="Lutzoni F."/>
            <person name="Magnuson J."/>
            <person name="Mondo S."/>
            <person name="Nolan M."/>
            <person name="Ohm R."/>
            <person name="Pangilinan J."/>
            <person name="Park H.-J."/>
            <person name="Ramirez L."/>
            <person name="Alfaro M."/>
            <person name="Sun H."/>
            <person name="Tritt A."/>
            <person name="Yoshinaga Y."/>
            <person name="Zwiers L.-H."/>
            <person name="Turgeon B."/>
            <person name="Goodwin S."/>
            <person name="Spatafora J."/>
            <person name="Crous P."/>
            <person name="Grigoriev I."/>
        </authorList>
    </citation>
    <scope>NUCLEOTIDE SEQUENCE [LARGE SCALE GENOMIC DNA]</scope>
    <source>
        <strain evidence="3">CBS 304.66</strain>
    </source>
</reference>
<comment type="caution">
    <text evidence="2">The sequence shown here is derived from an EMBL/GenBank/DDBJ whole genome shotgun (WGS) entry which is preliminary data.</text>
</comment>
<gene>
    <name evidence="2" type="ORF">CC78DRAFT_614850</name>
</gene>
<proteinExistence type="predicted"/>
<feature type="region of interest" description="Disordered" evidence="1">
    <location>
        <begin position="27"/>
        <end position="47"/>
    </location>
</feature>
<dbReference type="Proteomes" id="UP000800093">
    <property type="component" value="Unassembled WGS sequence"/>
</dbReference>
<evidence type="ECO:0000256" key="1">
    <source>
        <dbReference type="SAM" id="MobiDB-lite"/>
    </source>
</evidence>
<dbReference type="EMBL" id="ML986596">
    <property type="protein sequence ID" value="KAF2266672.1"/>
    <property type="molecule type" value="Genomic_DNA"/>
</dbReference>
<accession>A0A9P4KF03</accession>
<feature type="compositionally biased region" description="Basic and acidic residues" evidence="1">
    <location>
        <begin position="28"/>
        <end position="40"/>
    </location>
</feature>